<dbReference type="Pfam" id="PF13223">
    <property type="entry name" value="DUF4031"/>
    <property type="match status" value="1"/>
</dbReference>
<gene>
    <name evidence="2" type="ORF">E6C70_03970</name>
</gene>
<organism evidence="2 3">
    <name type="scientific">Orlajensenia flava</name>
    <dbReference type="NCBI Taxonomy" id="2565934"/>
    <lineage>
        <taxon>Bacteria</taxon>
        <taxon>Bacillati</taxon>
        <taxon>Actinomycetota</taxon>
        <taxon>Actinomycetes</taxon>
        <taxon>Micrococcales</taxon>
        <taxon>Microbacteriaceae</taxon>
        <taxon>Orlajensenia</taxon>
    </lineage>
</organism>
<dbReference type="OrthoDB" id="9808993at2"/>
<accession>A0A4V3WUB8</accession>
<name>A0A4V3WUB8_9MICO</name>
<dbReference type="RefSeq" id="WP_136422425.1">
    <property type="nucleotide sequence ID" value="NZ_OZ241748.1"/>
</dbReference>
<proteinExistence type="predicted"/>
<evidence type="ECO:0000313" key="2">
    <source>
        <dbReference type="EMBL" id="THG35227.1"/>
    </source>
</evidence>
<comment type="caution">
    <text evidence="2">The sequence shown here is derived from an EMBL/GenBank/DDBJ whole genome shotgun (WGS) entry which is preliminary data.</text>
</comment>
<evidence type="ECO:0000313" key="3">
    <source>
        <dbReference type="Proteomes" id="UP000307380"/>
    </source>
</evidence>
<reference evidence="2 3" key="1">
    <citation type="submission" date="2019-04" db="EMBL/GenBank/DDBJ databases">
        <authorList>
            <person name="Jiang L."/>
        </authorList>
    </citation>
    <scope>NUCLEOTIDE SEQUENCE [LARGE SCALE GENOMIC DNA]</scope>
    <source>
        <strain evidence="2 3">YIM 131861</strain>
    </source>
</reference>
<dbReference type="InterPro" id="IPR025109">
    <property type="entry name" value="DUF4031"/>
</dbReference>
<sequence length="99" mass="10944">MTVLIDTPMWPAHGTVWAHLVSDRSLAELHAFAEAAGLPRRSFDLDHYDVPLERHEALIAAGALPVTGRELVTRLRASGLRVTARERRAVTATPKRRLG</sequence>
<dbReference type="EMBL" id="SSSN01000003">
    <property type="protein sequence ID" value="THG35227.1"/>
    <property type="molecule type" value="Genomic_DNA"/>
</dbReference>
<feature type="domain" description="DUF4031" evidence="1">
    <location>
        <begin position="3"/>
        <end position="77"/>
    </location>
</feature>
<keyword evidence="3" id="KW-1185">Reference proteome</keyword>
<protein>
    <submittedName>
        <fullName evidence="2">DUF4031 domain-containing protein</fullName>
    </submittedName>
</protein>
<dbReference type="AlphaFoldDB" id="A0A4V3WUB8"/>
<evidence type="ECO:0000259" key="1">
    <source>
        <dbReference type="Pfam" id="PF13223"/>
    </source>
</evidence>
<dbReference type="Proteomes" id="UP000307380">
    <property type="component" value="Unassembled WGS sequence"/>
</dbReference>